<protein>
    <submittedName>
        <fullName evidence="1">Uncharacterized protein</fullName>
    </submittedName>
</protein>
<proteinExistence type="predicted"/>
<feature type="non-terminal residue" evidence="1">
    <location>
        <position position="1"/>
    </location>
</feature>
<comment type="caution">
    <text evidence="1">The sequence shown here is derived from an EMBL/GenBank/DDBJ whole genome shotgun (WGS) entry which is preliminary data.</text>
</comment>
<evidence type="ECO:0000313" key="2">
    <source>
        <dbReference type="Proteomes" id="UP001341840"/>
    </source>
</evidence>
<dbReference type="EMBL" id="JASCZI010030783">
    <property type="protein sequence ID" value="MED6124790.1"/>
    <property type="molecule type" value="Genomic_DNA"/>
</dbReference>
<organism evidence="1 2">
    <name type="scientific">Stylosanthes scabra</name>
    <dbReference type="NCBI Taxonomy" id="79078"/>
    <lineage>
        <taxon>Eukaryota</taxon>
        <taxon>Viridiplantae</taxon>
        <taxon>Streptophyta</taxon>
        <taxon>Embryophyta</taxon>
        <taxon>Tracheophyta</taxon>
        <taxon>Spermatophyta</taxon>
        <taxon>Magnoliopsida</taxon>
        <taxon>eudicotyledons</taxon>
        <taxon>Gunneridae</taxon>
        <taxon>Pentapetalae</taxon>
        <taxon>rosids</taxon>
        <taxon>fabids</taxon>
        <taxon>Fabales</taxon>
        <taxon>Fabaceae</taxon>
        <taxon>Papilionoideae</taxon>
        <taxon>50 kb inversion clade</taxon>
        <taxon>dalbergioids sensu lato</taxon>
        <taxon>Dalbergieae</taxon>
        <taxon>Pterocarpus clade</taxon>
        <taxon>Stylosanthes</taxon>
    </lineage>
</organism>
<reference evidence="1 2" key="1">
    <citation type="journal article" date="2023" name="Plants (Basel)">
        <title>Bridging the Gap: Combining Genomics and Transcriptomics Approaches to Understand Stylosanthes scabra, an Orphan Legume from the Brazilian Caatinga.</title>
        <authorList>
            <person name="Ferreira-Neto J.R.C."/>
            <person name="da Silva M.D."/>
            <person name="Binneck E."/>
            <person name="de Melo N.F."/>
            <person name="da Silva R.H."/>
            <person name="de Melo A.L.T.M."/>
            <person name="Pandolfi V."/>
            <person name="Bustamante F.O."/>
            <person name="Brasileiro-Vidal A.C."/>
            <person name="Benko-Iseppon A.M."/>
        </authorList>
    </citation>
    <scope>NUCLEOTIDE SEQUENCE [LARGE SCALE GENOMIC DNA]</scope>
    <source>
        <tissue evidence="1">Leaves</tissue>
    </source>
</reference>
<dbReference type="Proteomes" id="UP001341840">
    <property type="component" value="Unassembled WGS sequence"/>
</dbReference>
<accession>A0ABU6RLE9</accession>
<keyword evidence="2" id="KW-1185">Reference proteome</keyword>
<sequence length="144" mass="15832">IHFAVVSTSTAAIFLSFIRSVVVPASTTSVFLPFIRSAAVLTSTTAKLIYFTAGSFKPPQNTANRCKNRQYCPFSAVYSTVTTKPPLFAEFVVVNIAWLHNPNGEFTLKLASFLYLDLNQNHAANLFKRYGNVSSLKDFVLSVG</sequence>
<name>A0ABU6RLE9_9FABA</name>
<evidence type="ECO:0000313" key="1">
    <source>
        <dbReference type="EMBL" id="MED6124790.1"/>
    </source>
</evidence>
<gene>
    <name evidence="1" type="ORF">PIB30_062225</name>
</gene>